<evidence type="ECO:0000256" key="4">
    <source>
        <dbReference type="SAM" id="MobiDB-lite"/>
    </source>
</evidence>
<reference evidence="6 7" key="1">
    <citation type="submission" date="2015-09" db="EMBL/GenBank/DDBJ databases">
        <authorList>
            <person name="Jackson K.R."/>
            <person name="Lunt B.L."/>
            <person name="Fisher J.N.B."/>
            <person name="Gardner A.V."/>
            <person name="Bailey M.E."/>
            <person name="Deus L.M."/>
            <person name="Earl A.S."/>
            <person name="Gibby P.D."/>
            <person name="Hartmann K.A."/>
            <person name="Liu J.E."/>
            <person name="Manci A.M."/>
            <person name="Nielsen D.A."/>
            <person name="Solomon M.B."/>
            <person name="Breakwell D.P."/>
            <person name="Burnett S.H."/>
            <person name="Grose J.H."/>
        </authorList>
    </citation>
    <scope>NUCLEOTIDE SEQUENCE [LARGE SCALE GENOMIC DNA]</scope>
    <source>
        <strain evidence="6 7">S613</strain>
    </source>
</reference>
<dbReference type="PROSITE" id="PS50043">
    <property type="entry name" value="HTH_LUXR_2"/>
    <property type="match status" value="1"/>
</dbReference>
<dbReference type="GO" id="GO:0006355">
    <property type="term" value="P:regulation of DNA-templated transcription"/>
    <property type="evidence" value="ECO:0007669"/>
    <property type="project" value="InterPro"/>
</dbReference>
<dbReference type="RefSeq" id="WP_057400767.1">
    <property type="nucleotide sequence ID" value="NZ_LJXB01000094.1"/>
</dbReference>
<dbReference type="PANTHER" id="PTHR44688:SF16">
    <property type="entry name" value="DNA-BINDING TRANSCRIPTIONAL ACTIVATOR DEVR_DOSR"/>
    <property type="match status" value="1"/>
</dbReference>
<keyword evidence="2" id="KW-0238">DNA-binding</keyword>
<dbReference type="PATRIC" id="fig|294.162.peg.6316"/>
<accession>A0A0P9AMD5</accession>
<dbReference type="PRINTS" id="PR00038">
    <property type="entry name" value="HTHLUXR"/>
</dbReference>
<dbReference type="Pfam" id="PF00196">
    <property type="entry name" value="GerE"/>
    <property type="match status" value="1"/>
</dbReference>
<dbReference type="PANTHER" id="PTHR44688">
    <property type="entry name" value="DNA-BINDING TRANSCRIPTIONAL ACTIVATOR DEVR_DOSR"/>
    <property type="match status" value="1"/>
</dbReference>
<dbReference type="Proteomes" id="UP000050349">
    <property type="component" value="Unassembled WGS sequence"/>
</dbReference>
<feature type="domain" description="HTH luxR-type" evidence="5">
    <location>
        <begin position="19"/>
        <end position="84"/>
    </location>
</feature>
<dbReference type="SMART" id="SM00421">
    <property type="entry name" value="HTH_LUXR"/>
    <property type="match status" value="1"/>
</dbReference>
<evidence type="ECO:0000256" key="1">
    <source>
        <dbReference type="ARBA" id="ARBA00023015"/>
    </source>
</evidence>
<organism evidence="6 7">
    <name type="scientific">Pseudomonas fluorescens</name>
    <dbReference type="NCBI Taxonomy" id="294"/>
    <lineage>
        <taxon>Bacteria</taxon>
        <taxon>Pseudomonadati</taxon>
        <taxon>Pseudomonadota</taxon>
        <taxon>Gammaproteobacteria</taxon>
        <taxon>Pseudomonadales</taxon>
        <taxon>Pseudomonadaceae</taxon>
        <taxon>Pseudomonas</taxon>
    </lineage>
</organism>
<dbReference type="InterPro" id="IPR000792">
    <property type="entry name" value="Tscrpt_reg_LuxR_C"/>
</dbReference>
<dbReference type="Gene3D" id="1.10.10.10">
    <property type="entry name" value="Winged helix-like DNA-binding domain superfamily/Winged helix DNA-binding domain"/>
    <property type="match status" value="1"/>
</dbReference>
<evidence type="ECO:0000259" key="5">
    <source>
        <dbReference type="PROSITE" id="PS50043"/>
    </source>
</evidence>
<evidence type="ECO:0000313" key="7">
    <source>
        <dbReference type="Proteomes" id="UP000050349"/>
    </source>
</evidence>
<protein>
    <submittedName>
        <fullName evidence="6">Bacterial regulatory s, luxR family protein</fullName>
    </submittedName>
</protein>
<dbReference type="SUPFAM" id="SSF46894">
    <property type="entry name" value="C-terminal effector domain of the bipartite response regulators"/>
    <property type="match status" value="1"/>
</dbReference>
<dbReference type="OrthoDB" id="9774661at2"/>
<comment type="caution">
    <text evidence="6">The sequence shown here is derived from an EMBL/GenBank/DDBJ whole genome shotgun (WGS) entry which is preliminary data.</text>
</comment>
<sequence>MPTQQSNDSLARVAPGREGSTPTAKLTAKETQILMWCFKGKTTWEIARIENCAESTVNFHFANIRRKFDVSSRTCALLKAIESGAIQVDSVVARGAHEPD</sequence>
<dbReference type="GO" id="GO:0003677">
    <property type="term" value="F:DNA binding"/>
    <property type="evidence" value="ECO:0007669"/>
    <property type="project" value="UniProtKB-KW"/>
</dbReference>
<feature type="region of interest" description="Disordered" evidence="4">
    <location>
        <begin position="1"/>
        <end position="25"/>
    </location>
</feature>
<gene>
    <name evidence="6" type="ORF">AN403_148</name>
</gene>
<evidence type="ECO:0000256" key="3">
    <source>
        <dbReference type="ARBA" id="ARBA00023163"/>
    </source>
</evidence>
<keyword evidence="3" id="KW-0804">Transcription</keyword>
<evidence type="ECO:0000313" key="6">
    <source>
        <dbReference type="EMBL" id="KPU50794.1"/>
    </source>
</evidence>
<dbReference type="EMBL" id="LJXB01000094">
    <property type="protein sequence ID" value="KPU50794.1"/>
    <property type="molecule type" value="Genomic_DNA"/>
</dbReference>
<dbReference type="InterPro" id="IPR036388">
    <property type="entry name" value="WH-like_DNA-bd_sf"/>
</dbReference>
<keyword evidence="1" id="KW-0805">Transcription regulation</keyword>
<evidence type="ECO:0000256" key="2">
    <source>
        <dbReference type="ARBA" id="ARBA00023125"/>
    </source>
</evidence>
<name>A0A0P9AMD5_PSEFL</name>
<dbReference type="InterPro" id="IPR016032">
    <property type="entry name" value="Sig_transdc_resp-reg_C-effctor"/>
</dbReference>
<proteinExistence type="predicted"/>
<dbReference type="CDD" id="cd06170">
    <property type="entry name" value="LuxR_C_like"/>
    <property type="match status" value="1"/>
</dbReference>
<dbReference type="AlphaFoldDB" id="A0A0P9AMD5"/>